<dbReference type="KEGG" id="knv:Pan216_04740"/>
<dbReference type="RefSeq" id="WP_145254236.1">
    <property type="nucleotide sequence ID" value="NZ_CP036279.1"/>
</dbReference>
<dbReference type="AlphaFoldDB" id="A0A518AY47"/>
<keyword evidence="2" id="KW-1185">Reference proteome</keyword>
<evidence type="ECO:0000313" key="1">
    <source>
        <dbReference type="EMBL" id="QDU59643.1"/>
    </source>
</evidence>
<name>A0A518AY47_9BACT</name>
<dbReference type="OrthoDB" id="283999at2"/>
<proteinExistence type="predicted"/>
<dbReference type="InterPro" id="IPR053855">
    <property type="entry name" value="DUF6931"/>
</dbReference>
<dbReference type="Proteomes" id="UP000317093">
    <property type="component" value="Chromosome"/>
</dbReference>
<gene>
    <name evidence="1" type="ORF">Pan216_04740</name>
</gene>
<sequence>MASVEVERKETVASAWDIAQKVALSLKAKKLLTNELTPQEFIGRLIDESLYVDGLRFLPHTMPLRAAVWWACLATEHVMEHEETIEAEDLGALLAATDWCVEPSKANQENARIAGLDASVRTAAGCAAKAAFNAGSMSSPDSPLIPRSAVFAAKLSACSALVGAVEIPGQKLSKSYFEFLQLGIEVAANQNEWFSQEERYGE</sequence>
<accession>A0A518AY47</accession>
<dbReference type="Pfam" id="PF22011">
    <property type="entry name" value="DUF6931"/>
    <property type="match status" value="1"/>
</dbReference>
<protein>
    <submittedName>
        <fullName evidence="1">Uncharacterized protein</fullName>
    </submittedName>
</protein>
<reference evidence="1 2" key="1">
    <citation type="submission" date="2019-02" db="EMBL/GenBank/DDBJ databases">
        <title>Deep-cultivation of Planctomycetes and their phenomic and genomic characterization uncovers novel biology.</title>
        <authorList>
            <person name="Wiegand S."/>
            <person name="Jogler M."/>
            <person name="Boedeker C."/>
            <person name="Pinto D."/>
            <person name="Vollmers J."/>
            <person name="Rivas-Marin E."/>
            <person name="Kohn T."/>
            <person name="Peeters S.H."/>
            <person name="Heuer A."/>
            <person name="Rast P."/>
            <person name="Oberbeckmann S."/>
            <person name="Bunk B."/>
            <person name="Jeske O."/>
            <person name="Meyerdierks A."/>
            <person name="Storesund J.E."/>
            <person name="Kallscheuer N."/>
            <person name="Luecker S."/>
            <person name="Lage O.M."/>
            <person name="Pohl T."/>
            <person name="Merkel B.J."/>
            <person name="Hornburger P."/>
            <person name="Mueller R.-W."/>
            <person name="Bruemmer F."/>
            <person name="Labrenz M."/>
            <person name="Spormann A.M."/>
            <person name="Op den Camp H."/>
            <person name="Overmann J."/>
            <person name="Amann R."/>
            <person name="Jetten M.S.M."/>
            <person name="Mascher T."/>
            <person name="Medema M.H."/>
            <person name="Devos D.P."/>
            <person name="Kaster A.-K."/>
            <person name="Ovreas L."/>
            <person name="Rohde M."/>
            <person name="Galperin M.Y."/>
            <person name="Jogler C."/>
        </authorList>
    </citation>
    <scope>NUCLEOTIDE SEQUENCE [LARGE SCALE GENOMIC DNA]</scope>
    <source>
        <strain evidence="1 2">Pan216</strain>
    </source>
</reference>
<organism evidence="1 2">
    <name type="scientific">Kolteria novifilia</name>
    <dbReference type="NCBI Taxonomy" id="2527975"/>
    <lineage>
        <taxon>Bacteria</taxon>
        <taxon>Pseudomonadati</taxon>
        <taxon>Planctomycetota</taxon>
        <taxon>Planctomycetia</taxon>
        <taxon>Kolteriales</taxon>
        <taxon>Kolteriaceae</taxon>
        <taxon>Kolteria</taxon>
    </lineage>
</organism>
<dbReference type="EMBL" id="CP036279">
    <property type="protein sequence ID" value="QDU59643.1"/>
    <property type="molecule type" value="Genomic_DNA"/>
</dbReference>
<evidence type="ECO:0000313" key="2">
    <source>
        <dbReference type="Proteomes" id="UP000317093"/>
    </source>
</evidence>